<feature type="binding site" evidence="8">
    <location>
        <begin position="123"/>
        <end position="125"/>
    </location>
    <ligand>
        <name>(6S)-5,6,7,8-tetrahydrofolate</name>
        <dbReference type="ChEBI" id="CHEBI:57453"/>
    </ligand>
</feature>
<comment type="cofactor">
    <cofactor evidence="1 8">
        <name>pyridoxal 5'-phosphate</name>
        <dbReference type="ChEBI" id="CHEBI:597326"/>
    </cofactor>
</comment>
<evidence type="ECO:0000313" key="11">
    <source>
        <dbReference type="Proteomes" id="UP000738431"/>
    </source>
</evidence>
<dbReference type="SUPFAM" id="SSF53383">
    <property type="entry name" value="PLP-dependent transferases"/>
    <property type="match status" value="1"/>
</dbReference>
<feature type="binding site" evidence="8">
    <location>
        <position position="119"/>
    </location>
    <ligand>
        <name>(6S)-5,6,7,8-tetrahydrofolate</name>
        <dbReference type="ChEBI" id="CHEBI:57453"/>
    </ligand>
</feature>
<evidence type="ECO:0000256" key="6">
    <source>
        <dbReference type="ARBA" id="ARBA00022679"/>
    </source>
</evidence>
<keyword evidence="11" id="KW-1185">Reference proteome</keyword>
<dbReference type="InterPro" id="IPR049943">
    <property type="entry name" value="Ser_HO-MeTrfase-like"/>
</dbReference>
<feature type="site" description="Plays an important role in substrate specificity" evidence="8">
    <location>
        <position position="227"/>
    </location>
</feature>
<evidence type="ECO:0000256" key="2">
    <source>
        <dbReference type="ARBA" id="ARBA00006376"/>
    </source>
</evidence>
<evidence type="ECO:0000256" key="8">
    <source>
        <dbReference type="HAMAP-Rule" id="MF_00051"/>
    </source>
</evidence>
<dbReference type="InterPro" id="IPR015424">
    <property type="entry name" value="PyrdxlP-dep_Trfase"/>
</dbReference>
<organism evidence="10 11">
    <name type="scientific">Actomonas aquatica</name>
    <dbReference type="NCBI Taxonomy" id="2866162"/>
    <lineage>
        <taxon>Bacteria</taxon>
        <taxon>Pseudomonadati</taxon>
        <taxon>Verrucomicrobiota</taxon>
        <taxon>Opitutia</taxon>
        <taxon>Opitutales</taxon>
        <taxon>Opitutaceae</taxon>
        <taxon>Actomonas</taxon>
    </lineage>
</organism>
<dbReference type="InterPro" id="IPR001085">
    <property type="entry name" value="Ser_HO-MeTrfase"/>
</dbReference>
<dbReference type="PANTHER" id="PTHR11680">
    <property type="entry name" value="SERINE HYDROXYMETHYLTRANSFERASE"/>
    <property type="match status" value="1"/>
</dbReference>
<dbReference type="Proteomes" id="UP000738431">
    <property type="component" value="Chromosome"/>
</dbReference>
<dbReference type="GO" id="GO:0004372">
    <property type="term" value="F:glycine hydroxymethyltransferase activity"/>
    <property type="evidence" value="ECO:0007669"/>
    <property type="project" value="UniProtKB-EC"/>
</dbReference>
<comment type="function">
    <text evidence="8">Catalyzes the reversible interconversion of serine and glycine with tetrahydrofolate (THF) serving as the one-carbon carrier. This reaction serves as the major source of one-carbon groups required for the biosynthesis of purines, thymidylate, methionine, and other important biomolecules. Also exhibits THF-independent aldolase activity toward beta-hydroxyamino acids, producing glycine and aldehydes, via a retro-aldol mechanism.</text>
</comment>
<proteinExistence type="inferred from homology"/>
<evidence type="ECO:0000256" key="1">
    <source>
        <dbReference type="ARBA" id="ARBA00001933"/>
    </source>
</evidence>
<dbReference type="EC" id="2.1.2.1" evidence="8"/>
<comment type="pathway">
    <text evidence="8">One-carbon metabolism; tetrahydrofolate interconversion.</text>
</comment>
<dbReference type="InterPro" id="IPR019798">
    <property type="entry name" value="Ser_HO-MeTrfase_PLP_BS"/>
</dbReference>
<dbReference type="PIRSF" id="PIRSF000412">
    <property type="entry name" value="SHMT"/>
    <property type="match status" value="1"/>
</dbReference>
<reference evidence="10 11" key="2">
    <citation type="submission" date="2023-12" db="EMBL/GenBank/DDBJ databases">
        <title>Description of an unclassified Opitutus bacterium of Verrucomicrobiota.</title>
        <authorList>
            <person name="Zhang D.-F."/>
        </authorList>
    </citation>
    <scope>NUCLEOTIDE SEQUENCE [LARGE SCALE GENOMIC DNA]</scope>
    <source>
        <strain evidence="10 11">WL0086</strain>
    </source>
</reference>
<dbReference type="CDD" id="cd00378">
    <property type="entry name" value="SHMT"/>
    <property type="match status" value="1"/>
</dbReference>
<keyword evidence="3 8" id="KW-0963">Cytoplasm</keyword>
<keyword evidence="5 8" id="KW-0028">Amino-acid biosynthesis</keyword>
<keyword evidence="6 8" id="KW-0808">Transferase</keyword>
<dbReference type="Pfam" id="PF00464">
    <property type="entry name" value="SHMT"/>
    <property type="match status" value="1"/>
</dbReference>
<feature type="domain" description="Serine hydroxymethyltransferase-like" evidence="9">
    <location>
        <begin position="7"/>
        <end position="384"/>
    </location>
</feature>
<accession>A0ABZ1CD58</accession>
<comment type="subunit">
    <text evidence="8">Homodimer.</text>
</comment>
<dbReference type="NCBIfam" id="NF000586">
    <property type="entry name" value="PRK00011.1"/>
    <property type="match status" value="1"/>
</dbReference>
<dbReference type="Gene3D" id="3.90.1150.10">
    <property type="entry name" value="Aspartate Aminotransferase, domain 1"/>
    <property type="match status" value="1"/>
</dbReference>
<dbReference type="Gene3D" id="3.40.640.10">
    <property type="entry name" value="Type I PLP-dependent aspartate aminotransferase-like (Major domain)"/>
    <property type="match status" value="1"/>
</dbReference>
<dbReference type="InterPro" id="IPR039429">
    <property type="entry name" value="SHMT-like_dom"/>
</dbReference>
<evidence type="ECO:0000256" key="4">
    <source>
        <dbReference type="ARBA" id="ARBA00022563"/>
    </source>
</evidence>
<evidence type="ECO:0000256" key="3">
    <source>
        <dbReference type="ARBA" id="ARBA00022490"/>
    </source>
</evidence>
<dbReference type="PANTHER" id="PTHR11680:SF50">
    <property type="entry name" value="SERINE HYDROXYMETHYLTRANSFERASE"/>
    <property type="match status" value="1"/>
</dbReference>
<comment type="pathway">
    <text evidence="8">Amino-acid biosynthesis; glycine biosynthesis; glycine from L-serine: step 1/1.</text>
</comment>
<comment type="similarity">
    <text evidence="2 8">Belongs to the SHMT family.</text>
</comment>
<evidence type="ECO:0000256" key="5">
    <source>
        <dbReference type="ARBA" id="ARBA00022605"/>
    </source>
</evidence>
<comment type="subcellular location">
    <subcellularLocation>
        <location evidence="8">Cytoplasm</location>
    </subcellularLocation>
</comment>
<name>A0ABZ1CD58_9BACT</name>
<reference evidence="10 11" key="1">
    <citation type="submission" date="2021-08" db="EMBL/GenBank/DDBJ databases">
        <authorList>
            <person name="Zhang D."/>
            <person name="Zhang A."/>
            <person name="Wang L."/>
        </authorList>
    </citation>
    <scope>NUCLEOTIDE SEQUENCE [LARGE SCALE GENOMIC DNA]</scope>
    <source>
        <strain evidence="10 11">WL0086</strain>
    </source>
</reference>
<keyword evidence="4 8" id="KW-0554">One-carbon metabolism</keyword>
<dbReference type="HAMAP" id="MF_00051">
    <property type="entry name" value="SHMT"/>
    <property type="match status" value="1"/>
</dbReference>
<sequence length="420" mass="44877">MNTAPLATADPAIAAAIAAERSRQESHIELIASENFTYPAVIEAQGSVLTNKYAEGYPAKRWYGGCEHVDVVENLAIERAMELFGAEHANVQPHSGSQANFAVYTAVLQPGDKVLGMNLAHGGHLTHGNPVNFSGKLYEFVQYGVREDTGLIDYEELAAVAEREKPKMITVGASAYSRIIDFERMGQIAKSVGAYLFADIAHIAGLVAAGVHPSPVPHADFVTTTTHKTLRGPRGGLILCKAEHAKAINSAMFPGGQGGPLMHVIAAKAVCFAEALKPEFKTYAQQIVKNSQALAAAMIDRGYKLISGGSDNHLFLVDLRANLPELTAKKAQETLDLAHITCNKNTVPFETRSPFQASGIRLGTPAVTSRGFDETDMVEIADCIDTVLKAIDTDGLDAALDAVKARVAALTAKYPLPYPV</sequence>
<feature type="binding site" evidence="8">
    <location>
        <begin position="353"/>
        <end position="355"/>
    </location>
    <ligand>
        <name>(6S)-5,6,7,8-tetrahydrofolate</name>
        <dbReference type="ChEBI" id="CHEBI:57453"/>
    </ligand>
</feature>
<feature type="modified residue" description="N6-(pyridoxal phosphate)lysine" evidence="8">
    <location>
        <position position="228"/>
    </location>
</feature>
<dbReference type="PROSITE" id="PS00096">
    <property type="entry name" value="SHMT"/>
    <property type="match status" value="1"/>
</dbReference>
<gene>
    <name evidence="8 10" type="primary">glyA</name>
    <name evidence="10" type="ORF">K1X11_004005</name>
</gene>
<evidence type="ECO:0000256" key="7">
    <source>
        <dbReference type="ARBA" id="ARBA00022898"/>
    </source>
</evidence>
<evidence type="ECO:0000313" key="10">
    <source>
        <dbReference type="EMBL" id="WRQ88554.1"/>
    </source>
</evidence>
<keyword evidence="7 8" id="KW-0663">Pyridoxal phosphate</keyword>
<dbReference type="InterPro" id="IPR015422">
    <property type="entry name" value="PyrdxlP-dep_Trfase_small"/>
</dbReference>
<protein>
    <recommendedName>
        <fullName evidence="8">Serine hydroxymethyltransferase</fullName>
        <shortName evidence="8">SHMT</shortName>
        <shortName evidence="8">Serine methylase</shortName>
        <ecNumber evidence="8">2.1.2.1</ecNumber>
    </recommendedName>
</protein>
<dbReference type="RefSeq" id="WP_221032987.1">
    <property type="nucleotide sequence ID" value="NZ_CP139781.1"/>
</dbReference>
<dbReference type="EMBL" id="CP139781">
    <property type="protein sequence ID" value="WRQ88554.1"/>
    <property type="molecule type" value="Genomic_DNA"/>
</dbReference>
<feature type="binding site" evidence="8">
    <location>
        <position position="243"/>
    </location>
    <ligand>
        <name>(6S)-5,6,7,8-tetrahydrofolate</name>
        <dbReference type="ChEBI" id="CHEBI:57453"/>
    </ligand>
</feature>
<comment type="catalytic activity">
    <reaction evidence="8">
        <text>(6R)-5,10-methylene-5,6,7,8-tetrahydrofolate + glycine + H2O = (6S)-5,6,7,8-tetrahydrofolate + L-serine</text>
        <dbReference type="Rhea" id="RHEA:15481"/>
        <dbReference type="ChEBI" id="CHEBI:15377"/>
        <dbReference type="ChEBI" id="CHEBI:15636"/>
        <dbReference type="ChEBI" id="CHEBI:33384"/>
        <dbReference type="ChEBI" id="CHEBI:57305"/>
        <dbReference type="ChEBI" id="CHEBI:57453"/>
        <dbReference type="EC" id="2.1.2.1"/>
    </reaction>
</comment>
<evidence type="ECO:0000259" key="9">
    <source>
        <dbReference type="Pfam" id="PF00464"/>
    </source>
</evidence>
<dbReference type="InterPro" id="IPR015421">
    <property type="entry name" value="PyrdxlP-dep_Trfase_major"/>
</dbReference>